<protein>
    <submittedName>
        <fullName evidence="2">Spore wall protein 25-like</fullName>
    </submittedName>
</protein>
<feature type="chain" id="PRO_5043478174" evidence="1">
    <location>
        <begin position="19"/>
        <end position="270"/>
    </location>
</feature>
<organism evidence="2 3">
    <name type="scientific">Vairimorpha necatrix</name>
    <dbReference type="NCBI Taxonomy" id="6039"/>
    <lineage>
        <taxon>Eukaryota</taxon>
        <taxon>Fungi</taxon>
        <taxon>Fungi incertae sedis</taxon>
        <taxon>Microsporidia</taxon>
        <taxon>Nosematidae</taxon>
        <taxon>Vairimorpha</taxon>
    </lineage>
</organism>
<accession>A0AAX4JDZ2</accession>
<dbReference type="InterPro" id="IPR023346">
    <property type="entry name" value="Lysozyme-like_dom_sf"/>
</dbReference>
<proteinExistence type="predicted"/>
<keyword evidence="3" id="KW-1185">Reference proteome</keyword>
<dbReference type="Gene3D" id="1.10.530.10">
    <property type="match status" value="1"/>
</dbReference>
<dbReference type="KEGG" id="vnx:VNE69_07280"/>
<reference evidence="2" key="1">
    <citation type="journal article" date="2024" name="BMC Genomics">
        <title>Functional annotation of a divergent genome using sequence and structure-based similarity.</title>
        <authorList>
            <person name="Svedberg D."/>
            <person name="Winiger R.R."/>
            <person name="Berg A."/>
            <person name="Sharma H."/>
            <person name="Tellgren-Roth C."/>
            <person name="Debrunner-Vossbrinck B.A."/>
            <person name="Vossbrinck C.R."/>
            <person name="Barandun J."/>
        </authorList>
    </citation>
    <scope>NUCLEOTIDE SEQUENCE</scope>
    <source>
        <strain evidence="2">Illinois isolate</strain>
    </source>
</reference>
<name>A0AAX4JDZ2_9MICR</name>
<dbReference type="SUPFAM" id="SSF53955">
    <property type="entry name" value="Lysozyme-like"/>
    <property type="match status" value="1"/>
</dbReference>
<dbReference type="EMBL" id="CP142732">
    <property type="protein sequence ID" value="WUR04214.1"/>
    <property type="molecule type" value="Genomic_DNA"/>
</dbReference>
<evidence type="ECO:0000313" key="2">
    <source>
        <dbReference type="EMBL" id="WUR04214.1"/>
    </source>
</evidence>
<dbReference type="GeneID" id="90542036"/>
<feature type="signal peptide" evidence="1">
    <location>
        <begin position="1"/>
        <end position="18"/>
    </location>
</feature>
<dbReference type="RefSeq" id="XP_065330359.1">
    <property type="nucleotide sequence ID" value="XM_065474287.1"/>
</dbReference>
<evidence type="ECO:0000313" key="3">
    <source>
        <dbReference type="Proteomes" id="UP001334084"/>
    </source>
</evidence>
<sequence length="270" mass="31339">MLCFSQLLVFGMISVASCSSLMELVQQAAHSDSYNKICVDPKNCSRECDIKIPTFCIAFTDVYSCIAKAWCRPKCAIKCKVLPFVDVHRRHSVPCYVKKTLCYIEDRVGKKAFCCIKNDAIKILECIERNLRGGRREYALFTATILHNTSFLKVFEAKGDCCTDKYKSRGLLMITYEKNYKLLEKISCEKISYSKRPELLALPLEINIVNTILFWERLMNDKPKNFETMMDVLKPVSWLEYVKNDKQCPPALDIVERRRIYNELLVIYEN</sequence>
<evidence type="ECO:0000256" key="1">
    <source>
        <dbReference type="SAM" id="SignalP"/>
    </source>
</evidence>
<keyword evidence="1" id="KW-0732">Signal</keyword>
<dbReference type="Proteomes" id="UP001334084">
    <property type="component" value="Chromosome 7"/>
</dbReference>
<dbReference type="AlphaFoldDB" id="A0AAX4JDZ2"/>
<gene>
    <name evidence="2" type="ORF">VNE69_07280</name>
</gene>